<evidence type="ECO:0000256" key="1">
    <source>
        <dbReference type="SAM" id="MobiDB-lite"/>
    </source>
</evidence>
<reference evidence="3" key="1">
    <citation type="journal article" date="2013" name="Genome Announc.">
        <title>Draft Genome Sequence of Streptomyces bottropensis ATCC 25435, a Bottromycin-Producing Actinomycete.</title>
        <authorList>
            <person name="Zhang H."/>
            <person name="Zhou W."/>
            <person name="Zhuang Y."/>
            <person name="Liang X."/>
            <person name="Liu T."/>
        </authorList>
    </citation>
    <scope>NUCLEOTIDE SEQUENCE [LARGE SCALE GENOMIC DNA]</scope>
    <source>
        <strain evidence="3">ATCC 25435</strain>
    </source>
</reference>
<feature type="region of interest" description="Disordered" evidence="1">
    <location>
        <begin position="1"/>
        <end position="34"/>
    </location>
</feature>
<dbReference type="Proteomes" id="UP000030760">
    <property type="component" value="Unassembled WGS sequence"/>
</dbReference>
<evidence type="ECO:0000313" key="2">
    <source>
        <dbReference type="EMBL" id="EMF54114.1"/>
    </source>
</evidence>
<evidence type="ECO:0000313" key="3">
    <source>
        <dbReference type="Proteomes" id="UP000030760"/>
    </source>
</evidence>
<dbReference type="AlphaFoldDB" id="M3FPR9"/>
<accession>M3FPR9</accession>
<organism evidence="2 3">
    <name type="scientific">Streptomyces bottropensis ATCC 25435</name>
    <dbReference type="NCBI Taxonomy" id="1054862"/>
    <lineage>
        <taxon>Bacteria</taxon>
        <taxon>Bacillati</taxon>
        <taxon>Actinomycetota</taxon>
        <taxon>Actinomycetes</taxon>
        <taxon>Kitasatosporales</taxon>
        <taxon>Streptomycetaceae</taxon>
        <taxon>Streptomyces</taxon>
    </lineage>
</organism>
<protein>
    <submittedName>
        <fullName evidence="2">Uncharacterized protein</fullName>
    </submittedName>
</protein>
<name>M3FPR9_9ACTN</name>
<gene>
    <name evidence="2" type="ORF">SBD_3781</name>
</gene>
<sequence length="67" mass="7222">MSPHKSNAADGRPDGRRRWRGVTPGIPPMSLGRVEDARRCGPDAYVVQQCSGAGGVVPRHRGKVTRT</sequence>
<dbReference type="EMBL" id="KB405078">
    <property type="protein sequence ID" value="EMF54114.1"/>
    <property type="molecule type" value="Genomic_DNA"/>
</dbReference>
<proteinExistence type="predicted"/>